<dbReference type="Proteomes" id="UP000887574">
    <property type="component" value="Unplaced"/>
</dbReference>
<reference evidence="2" key="1">
    <citation type="submission" date="2022-11" db="UniProtKB">
        <authorList>
            <consortium name="WormBaseParasite"/>
        </authorList>
    </citation>
    <scope>IDENTIFICATION</scope>
</reference>
<protein>
    <submittedName>
        <fullName evidence="2">Uncharacterized protein</fullName>
    </submittedName>
</protein>
<accession>A0A915CLA3</accession>
<dbReference type="AlphaFoldDB" id="A0A915CLA3"/>
<sequence length="169" mass="18978">MQKTRFQLVRTHSRGLQREYSAQKRPFSHTTYYYSPTFCGDTVGQFHVATALPTPTKPFDNCALVAIDMPEDYAEEQALDWNEPMVVVGSDFQVFNFSVFRRLHINMERRATSPTAAKFLAAAAINAERRDSAAASSRRSSSSAGIKKINPSIYRKFGEMITPKGDDDA</sequence>
<proteinExistence type="predicted"/>
<keyword evidence="1" id="KW-1185">Reference proteome</keyword>
<organism evidence="1 2">
    <name type="scientific">Ditylenchus dipsaci</name>
    <dbReference type="NCBI Taxonomy" id="166011"/>
    <lineage>
        <taxon>Eukaryota</taxon>
        <taxon>Metazoa</taxon>
        <taxon>Ecdysozoa</taxon>
        <taxon>Nematoda</taxon>
        <taxon>Chromadorea</taxon>
        <taxon>Rhabditida</taxon>
        <taxon>Tylenchina</taxon>
        <taxon>Tylenchomorpha</taxon>
        <taxon>Sphaerularioidea</taxon>
        <taxon>Anguinidae</taxon>
        <taxon>Anguininae</taxon>
        <taxon>Ditylenchus</taxon>
    </lineage>
</organism>
<dbReference type="WBParaSite" id="jg1017">
    <property type="protein sequence ID" value="jg1017"/>
    <property type="gene ID" value="jg1017"/>
</dbReference>
<evidence type="ECO:0000313" key="1">
    <source>
        <dbReference type="Proteomes" id="UP000887574"/>
    </source>
</evidence>
<evidence type="ECO:0000313" key="2">
    <source>
        <dbReference type="WBParaSite" id="jg1017"/>
    </source>
</evidence>
<name>A0A915CLA3_9BILA</name>